<organism evidence="1 2">
    <name type="scientific">Yersinia aleksiciae</name>
    <dbReference type="NCBI Taxonomy" id="263819"/>
    <lineage>
        <taxon>Bacteria</taxon>
        <taxon>Pseudomonadati</taxon>
        <taxon>Pseudomonadota</taxon>
        <taxon>Gammaproteobacteria</taxon>
        <taxon>Enterobacterales</taxon>
        <taxon>Yersiniaceae</taxon>
        <taxon>Yersinia</taxon>
    </lineage>
</organism>
<dbReference type="Proteomes" id="UP000040088">
    <property type="component" value="Unassembled WGS sequence"/>
</dbReference>
<gene>
    <name evidence="1" type="ORF">ERS008460_02395</name>
</gene>
<dbReference type="AlphaFoldDB" id="A0A0T9U9B6"/>
<accession>A0A0T9U9B6</accession>
<protein>
    <submittedName>
        <fullName evidence="1">Uncharacterized protein</fullName>
    </submittedName>
</protein>
<reference evidence="2" key="1">
    <citation type="submission" date="2015-03" db="EMBL/GenBank/DDBJ databases">
        <authorList>
            <consortium name="Pathogen Informatics"/>
        </authorList>
    </citation>
    <scope>NUCLEOTIDE SEQUENCE [LARGE SCALE GENOMIC DNA]</scope>
    <source>
        <strain evidence="2">IP27925</strain>
    </source>
</reference>
<evidence type="ECO:0000313" key="1">
    <source>
        <dbReference type="EMBL" id="CNL27524.1"/>
    </source>
</evidence>
<sequence>MTKLIRGEMCRMGRHGVSRRSAHRCSRPASHRAINEVCQQAQDAQTGIPYIDYL</sequence>
<name>A0A0T9U9B6_YERAE</name>
<proteinExistence type="predicted"/>
<evidence type="ECO:0000313" key="2">
    <source>
        <dbReference type="Proteomes" id="UP000040088"/>
    </source>
</evidence>
<dbReference type="EMBL" id="CQEM01000010">
    <property type="protein sequence ID" value="CNL27524.1"/>
    <property type="molecule type" value="Genomic_DNA"/>
</dbReference>